<sequence length="38" mass="4634">MIFNRDIRESEFNKTLDTINRQKKSIAFVLLSFLLERF</sequence>
<evidence type="ECO:0000313" key="1">
    <source>
        <dbReference type="EMBL" id="VEP11245.1"/>
    </source>
</evidence>
<protein>
    <submittedName>
        <fullName evidence="1">Uncharacterized protein</fullName>
    </submittedName>
</protein>
<keyword evidence="2" id="KW-1185">Reference proteome</keyword>
<organism evidence="1 2">
    <name type="scientific">Hyella patelloides LEGE 07179</name>
    <dbReference type="NCBI Taxonomy" id="945734"/>
    <lineage>
        <taxon>Bacteria</taxon>
        <taxon>Bacillati</taxon>
        <taxon>Cyanobacteriota</taxon>
        <taxon>Cyanophyceae</taxon>
        <taxon>Pleurocapsales</taxon>
        <taxon>Hyellaceae</taxon>
        <taxon>Hyella</taxon>
    </lineage>
</organism>
<dbReference type="AlphaFoldDB" id="A0A563VIS0"/>
<reference evidence="1 2" key="1">
    <citation type="submission" date="2019-01" db="EMBL/GenBank/DDBJ databases">
        <authorList>
            <person name="Brito A."/>
        </authorList>
    </citation>
    <scope>NUCLEOTIDE SEQUENCE [LARGE SCALE GENOMIC DNA]</scope>
    <source>
        <strain evidence="1">1</strain>
    </source>
</reference>
<gene>
    <name evidence="1" type="ORF">H1P_10030</name>
</gene>
<dbReference type="EMBL" id="CAACVJ010000001">
    <property type="protein sequence ID" value="VEP11245.1"/>
    <property type="molecule type" value="Genomic_DNA"/>
</dbReference>
<proteinExistence type="predicted"/>
<name>A0A563VIS0_9CYAN</name>
<accession>A0A563VIS0</accession>
<evidence type="ECO:0000313" key="2">
    <source>
        <dbReference type="Proteomes" id="UP000320055"/>
    </source>
</evidence>
<dbReference type="Proteomes" id="UP000320055">
    <property type="component" value="Unassembled WGS sequence"/>
</dbReference>